<dbReference type="EMBL" id="BBNU01000001">
    <property type="protein sequence ID" value="GAL77713.1"/>
    <property type="molecule type" value="Genomic_DNA"/>
</dbReference>
<comment type="catalytic activity">
    <reaction evidence="1">
        <text>Endohydrolysis of (1-&gt;4)-beta-D-glucosidic linkages in cellulose, lichenin and cereal beta-D-glucans.</text>
        <dbReference type="EC" id="3.2.1.4"/>
    </reaction>
</comment>
<protein>
    <recommendedName>
        <fullName evidence="3">cellulase</fullName>
        <ecNumber evidence="3">3.2.1.4</ecNumber>
    </recommendedName>
</protein>
<dbReference type="AlphaFoldDB" id="A0A090WNB4"/>
<dbReference type="InterPro" id="IPR002037">
    <property type="entry name" value="Glyco_hydro_8"/>
</dbReference>
<dbReference type="InterPro" id="IPR008928">
    <property type="entry name" value="6-hairpin_glycosidase_sf"/>
</dbReference>
<reference evidence="8 9" key="1">
    <citation type="journal article" date="2014" name="Genome Announc.">
        <title>Draft Genome Sequences of Marine Flavobacterium Algibacter lectus Strains SS8 and NR4.</title>
        <authorList>
            <person name="Takatani N."/>
            <person name="Nakanishi M."/>
            <person name="Meirelles P."/>
            <person name="Mino S."/>
            <person name="Suda W."/>
            <person name="Oshima K."/>
            <person name="Hattori M."/>
            <person name="Ohkuma M."/>
            <person name="Hosokawa M."/>
            <person name="Miyashita K."/>
            <person name="Thompson F.L."/>
            <person name="Niwa A."/>
            <person name="Sawabe T."/>
            <person name="Sawabe T."/>
        </authorList>
    </citation>
    <scope>NUCLEOTIDE SEQUENCE [LARGE SCALE GENOMIC DNA]</scope>
    <source>
        <strain evidence="9">JCM19274</strain>
    </source>
</reference>
<dbReference type="PRINTS" id="PR00735">
    <property type="entry name" value="GLHYDRLASE8"/>
</dbReference>
<sequence length="134" mass="14940">MFGGGSSNTNPSYLSPGYFKVFGTYSNDVAFWEAVSDKSYDILNANLSNNNASYNLVSDWCKADGTYSNEVSWAYDEGKSYYYDAARTPWRIALDYIWYGGSKALNYASLCNDFVNAQGGFNQIYPAILNKALL</sequence>
<dbReference type="GO" id="GO:0030245">
    <property type="term" value="P:cellulose catabolic process"/>
    <property type="evidence" value="ECO:0007669"/>
    <property type="project" value="UniProtKB-KW"/>
</dbReference>
<dbReference type="SUPFAM" id="SSF48208">
    <property type="entry name" value="Six-hairpin glycosidases"/>
    <property type="match status" value="1"/>
</dbReference>
<evidence type="ECO:0000313" key="8">
    <source>
        <dbReference type="EMBL" id="GAL77713.1"/>
    </source>
</evidence>
<organism evidence="8 9">
    <name type="scientific">Algibacter lectus</name>
    <dbReference type="NCBI Taxonomy" id="221126"/>
    <lineage>
        <taxon>Bacteria</taxon>
        <taxon>Pseudomonadati</taxon>
        <taxon>Bacteroidota</taxon>
        <taxon>Flavobacteriia</taxon>
        <taxon>Flavobacteriales</taxon>
        <taxon>Flavobacteriaceae</taxon>
        <taxon>Algibacter</taxon>
    </lineage>
</organism>
<gene>
    <name evidence="8" type="ORF">JCM19274_5426</name>
</gene>
<dbReference type="Gene3D" id="1.50.10.10">
    <property type="match status" value="1"/>
</dbReference>
<keyword evidence="7" id="KW-0624">Polysaccharide degradation</keyword>
<name>A0A090WNB4_9FLAO</name>
<keyword evidence="6" id="KW-0326">Glycosidase</keyword>
<accession>A0A090WNB4</accession>
<evidence type="ECO:0000256" key="5">
    <source>
        <dbReference type="ARBA" id="ARBA00023001"/>
    </source>
</evidence>
<keyword evidence="5" id="KW-0136">Cellulose degradation</keyword>
<evidence type="ECO:0000256" key="1">
    <source>
        <dbReference type="ARBA" id="ARBA00000966"/>
    </source>
</evidence>
<dbReference type="Pfam" id="PF01270">
    <property type="entry name" value="Glyco_hydro_8"/>
    <property type="match status" value="1"/>
</dbReference>
<evidence type="ECO:0000256" key="6">
    <source>
        <dbReference type="ARBA" id="ARBA00023295"/>
    </source>
</evidence>
<evidence type="ECO:0000256" key="7">
    <source>
        <dbReference type="ARBA" id="ARBA00023326"/>
    </source>
</evidence>
<dbReference type="InterPro" id="IPR012341">
    <property type="entry name" value="6hp_glycosidase-like_sf"/>
</dbReference>
<evidence type="ECO:0000256" key="4">
    <source>
        <dbReference type="ARBA" id="ARBA00022801"/>
    </source>
</evidence>
<evidence type="ECO:0000256" key="3">
    <source>
        <dbReference type="ARBA" id="ARBA00012601"/>
    </source>
</evidence>
<dbReference type="Proteomes" id="UP000029643">
    <property type="component" value="Unassembled WGS sequence"/>
</dbReference>
<proteinExistence type="inferred from homology"/>
<keyword evidence="4" id="KW-0378">Hydrolase</keyword>
<dbReference type="GO" id="GO:0008810">
    <property type="term" value="F:cellulase activity"/>
    <property type="evidence" value="ECO:0007669"/>
    <property type="project" value="UniProtKB-EC"/>
</dbReference>
<keyword evidence="7" id="KW-0119">Carbohydrate metabolism</keyword>
<comment type="caution">
    <text evidence="8">The sequence shown here is derived from an EMBL/GenBank/DDBJ whole genome shotgun (WGS) entry which is preliminary data.</text>
</comment>
<dbReference type="EC" id="3.2.1.4" evidence="3"/>
<comment type="similarity">
    <text evidence="2">Belongs to the glycosyl hydrolase 8 (cellulase D) family.</text>
</comment>
<evidence type="ECO:0000313" key="9">
    <source>
        <dbReference type="Proteomes" id="UP000029643"/>
    </source>
</evidence>
<dbReference type="RefSeq" id="WP_042495039.1">
    <property type="nucleotide sequence ID" value="NZ_BBNU01000001.1"/>
</dbReference>
<evidence type="ECO:0000256" key="2">
    <source>
        <dbReference type="ARBA" id="ARBA00009209"/>
    </source>
</evidence>